<protein>
    <recommendedName>
        <fullName evidence="2">DUF4097 domain-containing protein</fullName>
    </recommendedName>
</protein>
<dbReference type="EMBL" id="JACBZD010000001">
    <property type="protein sequence ID" value="NYI06331.1"/>
    <property type="molecule type" value="Genomic_DNA"/>
</dbReference>
<sequence length="281" mass="29359">MPGWTVDEPTTLSFDGDPLTDVRVRVVGGTVNVVGTDGPARLEVTEVDGPPLRVDREGGTLTVGYEDLSWSAALNWLDRSRWRRHAAVSLAVPWDTRVEVGTVTAPAVVGGLRGTVAVRSVGGPLTLTRLSGRVEAQTVTAEITAHGVTGALKAHTVSGPLTVTDAGGSRIGANSVSGSMVMDLEDTADTELTLHSVSGEVTIRLPHTGDAQVEAGSASGRLSSAFDELRMDNHRGAKRLSGRLGRGGGRLRASTVSGSVTLLRRPPGEPDDAPHERKELA</sequence>
<evidence type="ECO:0000313" key="3">
    <source>
        <dbReference type="EMBL" id="NYI06331.1"/>
    </source>
</evidence>
<organism evidence="3 4">
    <name type="scientific">Allostreptomyces psammosilenae</name>
    <dbReference type="NCBI Taxonomy" id="1892865"/>
    <lineage>
        <taxon>Bacteria</taxon>
        <taxon>Bacillati</taxon>
        <taxon>Actinomycetota</taxon>
        <taxon>Actinomycetes</taxon>
        <taxon>Kitasatosporales</taxon>
        <taxon>Streptomycetaceae</taxon>
        <taxon>Allostreptomyces</taxon>
    </lineage>
</organism>
<reference evidence="3 4" key="1">
    <citation type="submission" date="2020-07" db="EMBL/GenBank/DDBJ databases">
        <title>Sequencing the genomes of 1000 actinobacteria strains.</title>
        <authorList>
            <person name="Klenk H.-P."/>
        </authorList>
    </citation>
    <scope>NUCLEOTIDE SEQUENCE [LARGE SCALE GENOMIC DNA]</scope>
    <source>
        <strain evidence="3 4">DSM 42178</strain>
    </source>
</reference>
<comment type="caution">
    <text evidence="3">The sequence shown here is derived from an EMBL/GenBank/DDBJ whole genome shotgun (WGS) entry which is preliminary data.</text>
</comment>
<dbReference type="AlphaFoldDB" id="A0A853A6M6"/>
<feature type="compositionally biased region" description="Basic and acidic residues" evidence="1">
    <location>
        <begin position="266"/>
        <end position="281"/>
    </location>
</feature>
<gene>
    <name evidence="3" type="ORF">FHU37_003274</name>
</gene>
<name>A0A853A6M6_9ACTN</name>
<feature type="region of interest" description="Disordered" evidence="1">
    <location>
        <begin position="237"/>
        <end position="281"/>
    </location>
</feature>
<feature type="domain" description="DUF4097" evidence="2">
    <location>
        <begin position="116"/>
        <end position="262"/>
    </location>
</feature>
<accession>A0A853A6M6</accession>
<evidence type="ECO:0000256" key="1">
    <source>
        <dbReference type="SAM" id="MobiDB-lite"/>
    </source>
</evidence>
<dbReference type="InterPro" id="IPR025164">
    <property type="entry name" value="Toastrack_DUF4097"/>
</dbReference>
<dbReference type="Proteomes" id="UP000567795">
    <property type="component" value="Unassembled WGS sequence"/>
</dbReference>
<evidence type="ECO:0000313" key="4">
    <source>
        <dbReference type="Proteomes" id="UP000567795"/>
    </source>
</evidence>
<dbReference type="Pfam" id="PF13349">
    <property type="entry name" value="DUF4097"/>
    <property type="match status" value="1"/>
</dbReference>
<proteinExistence type="predicted"/>
<dbReference type="RefSeq" id="WP_179814932.1">
    <property type="nucleotide sequence ID" value="NZ_JACBZD010000001.1"/>
</dbReference>
<evidence type="ECO:0000259" key="2">
    <source>
        <dbReference type="Pfam" id="PF13349"/>
    </source>
</evidence>
<keyword evidence="4" id="KW-1185">Reference proteome</keyword>